<dbReference type="Proteomes" id="UP000299102">
    <property type="component" value="Unassembled WGS sequence"/>
</dbReference>
<protein>
    <submittedName>
        <fullName evidence="1">Uncharacterized protein</fullName>
    </submittedName>
</protein>
<comment type="caution">
    <text evidence="1">The sequence shown here is derived from an EMBL/GenBank/DDBJ whole genome shotgun (WGS) entry which is preliminary data.</text>
</comment>
<organism evidence="1 2">
    <name type="scientific">Eumeta variegata</name>
    <name type="common">Bagworm moth</name>
    <name type="synonym">Eumeta japonica</name>
    <dbReference type="NCBI Taxonomy" id="151549"/>
    <lineage>
        <taxon>Eukaryota</taxon>
        <taxon>Metazoa</taxon>
        <taxon>Ecdysozoa</taxon>
        <taxon>Arthropoda</taxon>
        <taxon>Hexapoda</taxon>
        <taxon>Insecta</taxon>
        <taxon>Pterygota</taxon>
        <taxon>Neoptera</taxon>
        <taxon>Endopterygota</taxon>
        <taxon>Lepidoptera</taxon>
        <taxon>Glossata</taxon>
        <taxon>Ditrysia</taxon>
        <taxon>Tineoidea</taxon>
        <taxon>Psychidae</taxon>
        <taxon>Oiketicinae</taxon>
        <taxon>Eumeta</taxon>
    </lineage>
</organism>
<evidence type="ECO:0000313" key="1">
    <source>
        <dbReference type="EMBL" id="GBP35931.1"/>
    </source>
</evidence>
<sequence length="140" mass="15367">MASNNSAIAELVLLIEKNTHAHAHTDTYTLPRTRAHTHTCMCVRACVRACVSVCVCIQRSSSTSMLYIPQARTGAHAMLMLREGATGRTTRNKRERATGTFTHWMKCNSGNCSRLYSKCGISAIELVHGSAVVKLTTAWL</sequence>
<keyword evidence="2" id="KW-1185">Reference proteome</keyword>
<accession>A0A4C1VAR8</accession>
<name>A0A4C1VAR8_EUMVA</name>
<reference evidence="1 2" key="1">
    <citation type="journal article" date="2019" name="Commun. Biol.">
        <title>The bagworm genome reveals a unique fibroin gene that provides high tensile strength.</title>
        <authorList>
            <person name="Kono N."/>
            <person name="Nakamura H."/>
            <person name="Ohtoshi R."/>
            <person name="Tomita M."/>
            <person name="Numata K."/>
            <person name="Arakawa K."/>
        </authorList>
    </citation>
    <scope>NUCLEOTIDE SEQUENCE [LARGE SCALE GENOMIC DNA]</scope>
</reference>
<dbReference type="EMBL" id="BGZK01000312">
    <property type="protein sequence ID" value="GBP35931.1"/>
    <property type="molecule type" value="Genomic_DNA"/>
</dbReference>
<proteinExistence type="predicted"/>
<evidence type="ECO:0000313" key="2">
    <source>
        <dbReference type="Proteomes" id="UP000299102"/>
    </source>
</evidence>
<dbReference type="AlphaFoldDB" id="A0A4C1VAR8"/>
<gene>
    <name evidence="1" type="ORF">EVAR_91482_1</name>
</gene>